<keyword evidence="9" id="KW-1185">Reference proteome</keyword>
<accession>A0A1I7MHD6</accession>
<dbReference type="STRING" id="574650.SAMN04487966_102298"/>
<dbReference type="PANTHER" id="PTHR30629">
    <property type="entry name" value="PROPHAGE INTEGRASE"/>
    <property type="match status" value="1"/>
</dbReference>
<keyword evidence="3 5" id="KW-0238">DNA-binding</keyword>
<dbReference type="Gene3D" id="1.10.443.10">
    <property type="entry name" value="Intergrase catalytic core"/>
    <property type="match status" value="1"/>
</dbReference>
<dbReference type="Gene3D" id="1.10.150.130">
    <property type="match status" value="1"/>
</dbReference>
<dbReference type="PANTHER" id="PTHR30629:SF2">
    <property type="entry name" value="PROPHAGE INTEGRASE INTS-RELATED"/>
    <property type="match status" value="1"/>
</dbReference>
<dbReference type="GO" id="GO:0006310">
    <property type="term" value="P:DNA recombination"/>
    <property type="evidence" value="ECO:0007669"/>
    <property type="project" value="UniProtKB-KW"/>
</dbReference>
<name>A0A1I7MHD6_9MICC</name>
<evidence type="ECO:0000313" key="8">
    <source>
        <dbReference type="EMBL" id="SFV21327.1"/>
    </source>
</evidence>
<keyword evidence="2" id="KW-0229">DNA integration</keyword>
<protein>
    <submittedName>
        <fullName evidence="8">Site-specific recombinase XerD</fullName>
    </submittedName>
</protein>
<evidence type="ECO:0000256" key="3">
    <source>
        <dbReference type="ARBA" id="ARBA00023125"/>
    </source>
</evidence>
<dbReference type="InterPro" id="IPR044068">
    <property type="entry name" value="CB"/>
</dbReference>
<dbReference type="GO" id="GO:0003677">
    <property type="term" value="F:DNA binding"/>
    <property type="evidence" value="ECO:0007669"/>
    <property type="project" value="UniProtKB-UniRule"/>
</dbReference>
<evidence type="ECO:0000313" key="9">
    <source>
        <dbReference type="Proteomes" id="UP000198881"/>
    </source>
</evidence>
<keyword evidence="4" id="KW-0233">DNA recombination</keyword>
<proteinExistence type="inferred from homology"/>
<dbReference type="InterPro" id="IPR050808">
    <property type="entry name" value="Phage_Integrase"/>
</dbReference>
<evidence type="ECO:0000259" key="7">
    <source>
        <dbReference type="PROSITE" id="PS51900"/>
    </source>
</evidence>
<organism evidence="8 9">
    <name type="scientific">Micrococcus terreus</name>
    <dbReference type="NCBI Taxonomy" id="574650"/>
    <lineage>
        <taxon>Bacteria</taxon>
        <taxon>Bacillati</taxon>
        <taxon>Actinomycetota</taxon>
        <taxon>Actinomycetes</taxon>
        <taxon>Micrococcales</taxon>
        <taxon>Micrococcaceae</taxon>
        <taxon>Micrococcus</taxon>
    </lineage>
</organism>
<dbReference type="InterPro" id="IPR013762">
    <property type="entry name" value="Integrase-like_cat_sf"/>
</dbReference>
<evidence type="ECO:0000256" key="2">
    <source>
        <dbReference type="ARBA" id="ARBA00022908"/>
    </source>
</evidence>
<dbReference type="GO" id="GO:0015074">
    <property type="term" value="P:DNA integration"/>
    <property type="evidence" value="ECO:0007669"/>
    <property type="project" value="UniProtKB-KW"/>
</dbReference>
<feature type="domain" description="Core-binding (CB)" evidence="7">
    <location>
        <begin position="83"/>
        <end position="165"/>
    </location>
</feature>
<dbReference type="Pfam" id="PF14659">
    <property type="entry name" value="Phage_int_SAM_3"/>
    <property type="match status" value="1"/>
</dbReference>
<evidence type="ECO:0000256" key="5">
    <source>
        <dbReference type="PROSITE-ProRule" id="PRU01248"/>
    </source>
</evidence>
<dbReference type="Pfam" id="PF00589">
    <property type="entry name" value="Phage_integrase"/>
    <property type="match status" value="1"/>
</dbReference>
<gene>
    <name evidence="8" type="ORF">SAMN04487966_102298</name>
</gene>
<dbReference type="RefSeq" id="WP_177227821.1">
    <property type="nucleotide sequence ID" value="NZ_FPCG01000002.1"/>
</dbReference>
<dbReference type="PROSITE" id="PS51898">
    <property type="entry name" value="TYR_RECOMBINASE"/>
    <property type="match status" value="1"/>
</dbReference>
<dbReference type="InterPro" id="IPR010998">
    <property type="entry name" value="Integrase_recombinase_N"/>
</dbReference>
<sequence length="418" mass="45650">MAKPKDLPRGVNRQPEGTYRARIFIDGKQHSLGCFQTLGDAKAALAIARADKARGTFISPSEKRKRLKASAAQSKVQEQADARTVRQMVEAWQDWQEKRGLKLGSRYTYERRLEAHFMPQFGDRSISSVTPDELADWIDALESKLGAKGAAPIHLTVASLFKWATGDAPDLPRGFTPWLLASPVPPLAGVRLRRNAAAKPVERNRTPATAEDIAALAEGMPEGERLAVLLAGWCGLRLGEVLGLRRRHITTTGKGEKMVTWISVEVQVQARGSGLREETPKSAAGIRTVPVPPAIVPALTEHLKDHAATGRDGLLFHRPGAPSKHLHPNTLRTHFNAALENVNASRGDDDDREPLENFTFHGLRHTALTRLGQAGATTAELKAYAGHSDGKSVERYQHAERERLAALAGALTTTEGYE</sequence>
<dbReference type="InterPro" id="IPR004107">
    <property type="entry name" value="Integrase_SAM-like_N"/>
</dbReference>
<dbReference type="SUPFAM" id="SSF56349">
    <property type="entry name" value="DNA breaking-rejoining enzymes"/>
    <property type="match status" value="1"/>
</dbReference>
<dbReference type="Proteomes" id="UP000198881">
    <property type="component" value="Unassembled WGS sequence"/>
</dbReference>
<dbReference type="AlphaFoldDB" id="A0A1I7MHD6"/>
<evidence type="ECO:0000256" key="1">
    <source>
        <dbReference type="ARBA" id="ARBA00008857"/>
    </source>
</evidence>
<comment type="similarity">
    <text evidence="1">Belongs to the 'phage' integrase family.</text>
</comment>
<reference evidence="8 9" key="1">
    <citation type="submission" date="2016-10" db="EMBL/GenBank/DDBJ databases">
        <authorList>
            <person name="de Groot N.N."/>
        </authorList>
    </citation>
    <scope>NUCLEOTIDE SEQUENCE [LARGE SCALE GENOMIC DNA]</scope>
    <source>
        <strain evidence="8 9">CGMCC 1.7054</strain>
    </source>
</reference>
<feature type="domain" description="Tyr recombinase" evidence="6">
    <location>
        <begin position="203"/>
        <end position="409"/>
    </location>
</feature>
<dbReference type="InterPro" id="IPR002104">
    <property type="entry name" value="Integrase_catalytic"/>
</dbReference>
<dbReference type="PROSITE" id="PS51900">
    <property type="entry name" value="CB"/>
    <property type="match status" value="1"/>
</dbReference>
<dbReference type="EMBL" id="FPCG01000002">
    <property type="protein sequence ID" value="SFV21327.1"/>
    <property type="molecule type" value="Genomic_DNA"/>
</dbReference>
<evidence type="ECO:0000256" key="4">
    <source>
        <dbReference type="ARBA" id="ARBA00023172"/>
    </source>
</evidence>
<evidence type="ECO:0000259" key="6">
    <source>
        <dbReference type="PROSITE" id="PS51898"/>
    </source>
</evidence>
<dbReference type="InterPro" id="IPR011010">
    <property type="entry name" value="DNA_brk_join_enz"/>
</dbReference>